<dbReference type="SMART" id="SM00847">
    <property type="entry name" value="HA2"/>
    <property type="match status" value="1"/>
</dbReference>
<dbReference type="InterPro" id="IPR013689">
    <property type="entry name" value="RNA_helicase_ATP-dep_HrpB_C"/>
</dbReference>
<evidence type="ECO:0000313" key="8">
    <source>
        <dbReference type="EMBL" id="RXZ65740.1"/>
    </source>
</evidence>
<dbReference type="InterPro" id="IPR007502">
    <property type="entry name" value="Helicase-assoc_dom"/>
</dbReference>
<keyword evidence="2" id="KW-0378">Hydrolase</keyword>
<dbReference type="InterPro" id="IPR002464">
    <property type="entry name" value="DNA/RNA_helicase_DEAH_CS"/>
</dbReference>
<dbReference type="Pfam" id="PF00270">
    <property type="entry name" value="DEAD"/>
    <property type="match status" value="1"/>
</dbReference>
<dbReference type="CDD" id="cd17990">
    <property type="entry name" value="DEXHc_HrpB"/>
    <property type="match status" value="1"/>
</dbReference>
<dbReference type="OrthoDB" id="9805617at2"/>
<keyword evidence="3 8" id="KW-0347">Helicase</keyword>
<evidence type="ECO:0000313" key="9">
    <source>
        <dbReference type="Proteomes" id="UP000293623"/>
    </source>
</evidence>
<dbReference type="Gene3D" id="3.40.50.300">
    <property type="entry name" value="P-loop containing nucleotide triphosphate hydrolases"/>
    <property type="match status" value="2"/>
</dbReference>
<evidence type="ECO:0000259" key="7">
    <source>
        <dbReference type="PROSITE" id="PS51194"/>
    </source>
</evidence>
<dbReference type="InterPro" id="IPR001650">
    <property type="entry name" value="Helicase_C-like"/>
</dbReference>
<dbReference type="RefSeq" id="WP_129523220.1">
    <property type="nucleotide sequence ID" value="NZ_SDPV01000001.1"/>
</dbReference>
<dbReference type="PROSITE" id="PS51194">
    <property type="entry name" value="HELICASE_CTER"/>
    <property type="match status" value="1"/>
</dbReference>
<dbReference type="AlphaFoldDB" id="A0A4Q2KN71"/>
<dbReference type="InterPro" id="IPR056329">
    <property type="entry name" value="CON_HrpB"/>
</dbReference>
<dbReference type="PANTHER" id="PTHR43519">
    <property type="entry name" value="ATP-DEPENDENT RNA HELICASE HRPB"/>
    <property type="match status" value="1"/>
</dbReference>
<dbReference type="GO" id="GO:0004386">
    <property type="term" value="F:helicase activity"/>
    <property type="evidence" value="ECO:0007669"/>
    <property type="project" value="UniProtKB-KW"/>
</dbReference>
<gene>
    <name evidence="8" type="primary">hrpB</name>
    <name evidence="8" type="ORF">ETX26_03120</name>
</gene>
<keyword evidence="9" id="KW-1185">Reference proteome</keyword>
<dbReference type="PANTHER" id="PTHR43519:SF1">
    <property type="entry name" value="ATP-DEPENDENT RNA HELICASE HRPB"/>
    <property type="match status" value="1"/>
</dbReference>
<evidence type="ECO:0000259" key="6">
    <source>
        <dbReference type="PROSITE" id="PS51192"/>
    </source>
</evidence>
<dbReference type="InterPro" id="IPR010225">
    <property type="entry name" value="HrpB"/>
</dbReference>
<dbReference type="GO" id="GO:0016787">
    <property type="term" value="F:hydrolase activity"/>
    <property type="evidence" value="ECO:0007669"/>
    <property type="project" value="UniProtKB-KW"/>
</dbReference>
<dbReference type="InterPro" id="IPR011545">
    <property type="entry name" value="DEAD/DEAH_box_helicase_dom"/>
</dbReference>
<feature type="region of interest" description="Disordered" evidence="5">
    <location>
        <begin position="839"/>
        <end position="866"/>
    </location>
</feature>
<dbReference type="InterPro" id="IPR049614">
    <property type="entry name" value="HrpB_DEXH"/>
</dbReference>
<protein>
    <submittedName>
        <fullName evidence="8">ATP-dependent helicase HrpB</fullName>
    </submittedName>
</protein>
<dbReference type="SUPFAM" id="SSF52540">
    <property type="entry name" value="P-loop containing nucleoside triphosphate hydrolases"/>
    <property type="match status" value="2"/>
</dbReference>
<dbReference type="GO" id="GO:0003676">
    <property type="term" value="F:nucleic acid binding"/>
    <property type="evidence" value="ECO:0007669"/>
    <property type="project" value="InterPro"/>
</dbReference>
<name>A0A4Q2KN71_9SPHN</name>
<dbReference type="SMART" id="SM00487">
    <property type="entry name" value="DEXDc"/>
    <property type="match status" value="1"/>
</dbReference>
<dbReference type="Pfam" id="PF08482">
    <property type="entry name" value="HrpB_C"/>
    <property type="match status" value="1"/>
</dbReference>
<dbReference type="InterPro" id="IPR027417">
    <property type="entry name" value="P-loop_NTPase"/>
</dbReference>
<dbReference type="EMBL" id="SDPV01000001">
    <property type="protein sequence ID" value="RXZ65740.1"/>
    <property type="molecule type" value="Genomic_DNA"/>
</dbReference>
<evidence type="ECO:0000256" key="4">
    <source>
        <dbReference type="ARBA" id="ARBA00022840"/>
    </source>
</evidence>
<comment type="caution">
    <text evidence="8">The sequence shown here is derived from an EMBL/GenBank/DDBJ whole genome shotgun (WGS) entry which is preliminary data.</text>
</comment>
<dbReference type="PROSITE" id="PS51192">
    <property type="entry name" value="HELICASE_ATP_BIND_1"/>
    <property type="match status" value="1"/>
</dbReference>
<dbReference type="InterPro" id="IPR014001">
    <property type="entry name" value="Helicase_ATP-bd"/>
</dbReference>
<feature type="compositionally biased region" description="Low complexity" evidence="5">
    <location>
        <begin position="510"/>
        <end position="529"/>
    </location>
</feature>
<evidence type="ECO:0000256" key="1">
    <source>
        <dbReference type="ARBA" id="ARBA00022741"/>
    </source>
</evidence>
<dbReference type="Pfam" id="PF00271">
    <property type="entry name" value="Helicase_C"/>
    <property type="match status" value="1"/>
</dbReference>
<keyword evidence="1" id="KW-0547">Nucleotide-binding</keyword>
<feature type="compositionally biased region" description="Polar residues" evidence="5">
    <location>
        <begin position="856"/>
        <end position="866"/>
    </location>
</feature>
<dbReference type="Gene3D" id="1.20.120.1080">
    <property type="match status" value="1"/>
</dbReference>
<accession>A0A4Q2KN71</accession>
<dbReference type="PROSITE" id="PS00690">
    <property type="entry name" value="DEAH_ATP_HELICASE"/>
    <property type="match status" value="1"/>
</dbReference>
<keyword evidence="4" id="KW-0067">ATP-binding</keyword>
<dbReference type="Proteomes" id="UP000293623">
    <property type="component" value="Unassembled WGS sequence"/>
</dbReference>
<dbReference type="GO" id="GO:0005524">
    <property type="term" value="F:ATP binding"/>
    <property type="evidence" value="ECO:0007669"/>
    <property type="project" value="UniProtKB-KW"/>
</dbReference>
<proteinExistence type="predicted"/>
<organism evidence="8 9">
    <name type="scientific">Pelagerythrobacter rhizovicinus</name>
    <dbReference type="NCBI Taxonomy" id="2268576"/>
    <lineage>
        <taxon>Bacteria</taxon>
        <taxon>Pseudomonadati</taxon>
        <taxon>Pseudomonadota</taxon>
        <taxon>Alphaproteobacteria</taxon>
        <taxon>Sphingomonadales</taxon>
        <taxon>Erythrobacteraceae</taxon>
        <taxon>Pelagerythrobacter</taxon>
    </lineage>
</organism>
<dbReference type="CDD" id="cd18791">
    <property type="entry name" value="SF2_C_RHA"/>
    <property type="match status" value="1"/>
</dbReference>
<reference evidence="8 9" key="1">
    <citation type="submission" date="2019-01" db="EMBL/GenBank/DDBJ databases">
        <title>Altererythrobacter rhizovicinus sp. nov., isolated from the rhizosphere soil of Haloxylon ammodendron.</title>
        <authorList>
            <person name="Li H.-P."/>
            <person name="Gou J.-Y."/>
            <person name="Yao D."/>
            <person name="Han Q.-Q."/>
            <person name="Shao K.-Z."/>
            <person name="Zhao Q."/>
            <person name="Zhang J.-L."/>
        </authorList>
    </citation>
    <scope>NUCLEOTIDE SEQUENCE [LARGE SCALE GENOMIC DNA]</scope>
    <source>
        <strain evidence="8 9">AY-3R</strain>
    </source>
</reference>
<dbReference type="SMART" id="SM00490">
    <property type="entry name" value="HELICc"/>
    <property type="match status" value="1"/>
</dbReference>
<dbReference type="PIRSF" id="PIRSF005496">
    <property type="entry name" value="ATP_hel_hrpB"/>
    <property type="match status" value="1"/>
</dbReference>
<feature type="domain" description="Helicase C-terminal" evidence="7">
    <location>
        <begin position="201"/>
        <end position="369"/>
    </location>
</feature>
<feature type="domain" description="Helicase ATP-binding" evidence="6">
    <location>
        <begin position="15"/>
        <end position="178"/>
    </location>
</feature>
<dbReference type="Pfam" id="PF24473">
    <property type="entry name" value="CON_HrpB"/>
    <property type="match status" value="1"/>
</dbReference>
<evidence type="ECO:0000256" key="2">
    <source>
        <dbReference type="ARBA" id="ARBA00022801"/>
    </source>
</evidence>
<sequence>MNPTLPIHAVLPDLLAALRTSGAAVLVAPPGAGKTTAVAPALLNEGWCTGQVILLSPRRVAARAAAERMAEMLGEKAGETVGYLSRLDSRTSARTRVLVMTEAIFVNRVVEDPELAGVSAVLFDEAHERHLDSDLGLALALESRAVLREDLRICVMSATIDGARFARLLGDEAPVIESEGRAFPLEIRWLGSSPDKRIEDAMAQAVLTAWRETEGDVLAFLPGVREIERTDERLAERLREVPILPLHGQVEPAGQRAAIRRDPQGRRRIVLATAIAETSLTLDGVSVVVDSGLARHAEFDRAAGTTHLVTRRASQASAGQRAGRAARQGPGVAYRLWEQAAHLGRPEFDLPEIAAADLAPLALNLARWGTHDPASLAWLDPPPAASIASARERLMRLGALDGEGRITLRGEMLAALPLDPAHAAMVLFGAEQGAAREAAKIALLLQERGLGGRGEDLAARLQRWNADRAPRAEASRKLAARWAERAEHQLAAPSRPYFPSSVRPEPVEGPSLSSGAALKKKSGPSTSSGRTGGRLGPRDKALRAEEGKQADVDVPPAILLAAGLPDNVARRRDPSGEHWLSAGGRGFVLDPASPLARTEWLAIGDAQGQAKGARITAALALEEADLERWLPERIERRSVLRWNEREGRVEARLERRLGAIVLASGPDPAPDPAEVVDILVEKAVERLATLLPPELIARPRYAGIEALLPEALAETADLWLRPLLEGRRDLAVPRGKLVDALLGQLDWDSRQRLDRAAPREFVSPAGTRHPIDYTGDDAPSVEVRVQALFGLERHPMVGDTPLLLKLTSPAGRPIQATRDLPGFWRGSWADVRKDMKGRYPKHRWPEEPWTEAPSLKTKNAFSNGGA</sequence>
<dbReference type="NCBIfam" id="TIGR01970">
    <property type="entry name" value="DEAH_box_HrpB"/>
    <property type="match status" value="1"/>
</dbReference>
<evidence type="ECO:0000256" key="3">
    <source>
        <dbReference type="ARBA" id="ARBA00022806"/>
    </source>
</evidence>
<evidence type="ECO:0000256" key="5">
    <source>
        <dbReference type="SAM" id="MobiDB-lite"/>
    </source>
</evidence>
<feature type="region of interest" description="Disordered" evidence="5">
    <location>
        <begin position="494"/>
        <end position="538"/>
    </location>
</feature>